<organism evidence="17">
    <name type="scientific">Papilio xuthus</name>
    <name type="common">Asian swallowtail butterfly</name>
    <dbReference type="NCBI Taxonomy" id="66420"/>
    <lineage>
        <taxon>Eukaryota</taxon>
        <taxon>Metazoa</taxon>
        <taxon>Ecdysozoa</taxon>
        <taxon>Arthropoda</taxon>
        <taxon>Hexapoda</taxon>
        <taxon>Insecta</taxon>
        <taxon>Pterygota</taxon>
        <taxon>Neoptera</taxon>
        <taxon>Endopterygota</taxon>
        <taxon>Lepidoptera</taxon>
        <taxon>Glossata</taxon>
        <taxon>Ditrysia</taxon>
        <taxon>Papilionoidea</taxon>
        <taxon>Papilionidae</taxon>
        <taxon>Papilioninae</taxon>
        <taxon>Papilio</taxon>
    </lineage>
</organism>
<keyword evidence="11" id="KW-0460">Magnesium</keyword>
<comment type="catalytic activity">
    <reaction evidence="1">
        <text>Endonucleolytic cleavage of RNA, removing 5'-extranucleotides from tRNA precursor.</text>
        <dbReference type="EC" id="3.1.26.5"/>
    </reaction>
</comment>
<dbReference type="KEGG" id="pxu:106113631"/>
<keyword evidence="7" id="KW-0540">Nuclease</keyword>
<reference evidence="17" key="1">
    <citation type="submission" date="2025-08" db="UniProtKB">
        <authorList>
            <consortium name="RefSeq"/>
        </authorList>
    </citation>
    <scope>IDENTIFICATION</scope>
</reference>
<dbReference type="GO" id="GO:0001682">
    <property type="term" value="P:tRNA 5'-leader removal"/>
    <property type="evidence" value="ECO:0007669"/>
    <property type="project" value="TreeGrafter"/>
</dbReference>
<dbReference type="EC" id="3.1.26.5" evidence="5"/>
<dbReference type="Gene3D" id="1.25.40.10">
    <property type="entry name" value="Tetratricopeptide repeat domain"/>
    <property type="match status" value="1"/>
</dbReference>
<dbReference type="GO" id="GO:0030678">
    <property type="term" value="C:mitochondrial ribonuclease P complex"/>
    <property type="evidence" value="ECO:0007669"/>
    <property type="project" value="TreeGrafter"/>
</dbReference>
<dbReference type="GO" id="GO:0046872">
    <property type="term" value="F:metal ion binding"/>
    <property type="evidence" value="ECO:0007669"/>
    <property type="project" value="UniProtKB-KW"/>
</dbReference>
<evidence type="ECO:0000313" key="17">
    <source>
        <dbReference type="RefSeq" id="XP_013161921.1"/>
    </source>
</evidence>
<evidence type="ECO:0000256" key="9">
    <source>
        <dbReference type="ARBA" id="ARBA00022801"/>
    </source>
</evidence>
<dbReference type="InterPro" id="IPR011990">
    <property type="entry name" value="TPR-like_helical_dom_sf"/>
</dbReference>
<evidence type="ECO:0000259" key="16">
    <source>
        <dbReference type="Pfam" id="PF16953"/>
    </source>
</evidence>
<keyword evidence="6" id="KW-0819">tRNA processing</keyword>
<proteinExistence type="inferred from homology"/>
<dbReference type="Pfam" id="PF16953">
    <property type="entry name" value="PRORP"/>
    <property type="match status" value="1"/>
</dbReference>
<keyword evidence="10" id="KW-0862">Zinc</keyword>
<evidence type="ECO:0000256" key="8">
    <source>
        <dbReference type="ARBA" id="ARBA00022723"/>
    </source>
</evidence>
<evidence type="ECO:0000256" key="11">
    <source>
        <dbReference type="ARBA" id="ARBA00022842"/>
    </source>
</evidence>
<comment type="similarity">
    <text evidence="4">Belongs to the PPR family. P subfamily.</text>
</comment>
<dbReference type="GO" id="GO:0004526">
    <property type="term" value="F:ribonuclease P activity"/>
    <property type="evidence" value="ECO:0007669"/>
    <property type="project" value="UniProtKB-EC"/>
</dbReference>
<protein>
    <recommendedName>
        <fullName evidence="14">Mitochondrial ribonuclease P catalytic subunit</fullName>
        <ecNumber evidence="5">3.1.26.5</ecNumber>
    </recommendedName>
    <alternativeName>
        <fullName evidence="15">Mitochondrial ribonuclease P protein 3</fullName>
    </alternativeName>
</protein>
<evidence type="ECO:0000256" key="14">
    <source>
        <dbReference type="ARBA" id="ARBA00044536"/>
    </source>
</evidence>
<name>A0AAJ6YZA0_PAPXU</name>
<evidence type="ECO:0000256" key="1">
    <source>
        <dbReference type="ARBA" id="ARBA00000928"/>
    </source>
</evidence>
<dbReference type="AlphaFoldDB" id="A0AAJ6YZA0"/>
<keyword evidence="9" id="KW-0378">Hydrolase</keyword>
<evidence type="ECO:0000256" key="4">
    <source>
        <dbReference type="ARBA" id="ARBA00007626"/>
    </source>
</evidence>
<evidence type="ECO:0000256" key="15">
    <source>
        <dbReference type="ARBA" id="ARBA00044559"/>
    </source>
</evidence>
<feature type="domain" description="PRORP" evidence="16">
    <location>
        <begin position="279"/>
        <end position="515"/>
    </location>
</feature>
<evidence type="ECO:0000256" key="12">
    <source>
        <dbReference type="ARBA" id="ARBA00022946"/>
    </source>
</evidence>
<dbReference type="Proteomes" id="UP000694872">
    <property type="component" value="Unplaced"/>
</dbReference>
<accession>A0AAJ6YZA0</accession>
<evidence type="ECO:0000256" key="10">
    <source>
        <dbReference type="ARBA" id="ARBA00022833"/>
    </source>
</evidence>
<keyword evidence="13" id="KW-0496">Mitochondrion</keyword>
<dbReference type="CTD" id="31568"/>
<evidence type="ECO:0000256" key="2">
    <source>
        <dbReference type="ARBA" id="ARBA00001946"/>
    </source>
</evidence>
<evidence type="ECO:0000256" key="5">
    <source>
        <dbReference type="ARBA" id="ARBA00012179"/>
    </source>
</evidence>
<comment type="subcellular location">
    <subcellularLocation>
        <location evidence="3">Mitochondrion</location>
    </subcellularLocation>
</comment>
<evidence type="ECO:0000256" key="3">
    <source>
        <dbReference type="ARBA" id="ARBA00004173"/>
    </source>
</evidence>
<dbReference type="Gene3D" id="3.40.50.11980">
    <property type="match status" value="1"/>
</dbReference>
<evidence type="ECO:0000256" key="7">
    <source>
        <dbReference type="ARBA" id="ARBA00022722"/>
    </source>
</evidence>
<sequence length="522" mass="60357">MHLMHRNLKLLSQCLLPNTALYSMRCYMTKSSGTDQIDYLNSALEDKVTDWSDLKSKVLNIPGILNDKNVDAVILKTMVRSRKIDLAMSYSDYLKSSTTVLSLGVTNGILSLYYQKAKVNPLIESEKEFILRTYEDLYDKYKVLDYSTADSLLHALCAIGEWKKALKVLDDIKMSSTPSHSAYSTLIGTLFKCNKEKEAMNFIQRSLADLRPLQHYAYKQWIEYYERKYKTKGTILKHLDKICFHISANFTLITKETADEIRNKYVSSGWKADYTKITQDSGQCVSCNSSLDCLKISNEEFKLLQNDIKNKLIVGSDLFLKTSPKELSAFIKFVDATAPYDVVLDALNIAYAVRNGSHIQKMALLRTVVDYFDRKNKKMLLLGRKHMLKWHRKTMEYLMGKTCSFFTEDISQDDPFFLTAAILSGPNTDIVSKDLLRGHRFVLKDEKLKQIFQKWQWQHQWKVFTARNTIIKPPLQFTPCAQKNDNGWHLPYEKINNDEKGFLHDGIPDYDSWLCLRSKVAR</sequence>
<dbReference type="GO" id="GO:0097745">
    <property type="term" value="P:mitochondrial tRNA 5'-end processing"/>
    <property type="evidence" value="ECO:0007669"/>
    <property type="project" value="TreeGrafter"/>
</dbReference>
<dbReference type="CDD" id="cd18718">
    <property type="entry name" value="PIN_PRORP"/>
    <property type="match status" value="1"/>
</dbReference>
<keyword evidence="8" id="KW-0479">Metal-binding</keyword>
<dbReference type="GeneID" id="106113631"/>
<dbReference type="InterPro" id="IPR031595">
    <property type="entry name" value="PRORP_C"/>
</dbReference>
<dbReference type="PANTHER" id="PTHR13547">
    <property type="match status" value="1"/>
</dbReference>
<dbReference type="PANTHER" id="PTHR13547:SF1">
    <property type="entry name" value="MITOCHONDRIAL RIBONUCLEASE P CATALYTIC SUBUNIT"/>
    <property type="match status" value="1"/>
</dbReference>
<evidence type="ECO:0000256" key="13">
    <source>
        <dbReference type="ARBA" id="ARBA00023128"/>
    </source>
</evidence>
<dbReference type="InterPro" id="IPR033495">
    <property type="entry name" value="MRPP3_PIN_dom"/>
</dbReference>
<keyword evidence="12" id="KW-0809">Transit peptide</keyword>
<comment type="cofactor">
    <cofactor evidence="2">
        <name>Mg(2+)</name>
        <dbReference type="ChEBI" id="CHEBI:18420"/>
    </cofactor>
</comment>
<evidence type="ECO:0000256" key="6">
    <source>
        <dbReference type="ARBA" id="ARBA00022694"/>
    </source>
</evidence>
<dbReference type="RefSeq" id="XP_013161921.1">
    <property type="nucleotide sequence ID" value="XM_013306467.1"/>
</dbReference>
<gene>
    <name evidence="17" type="primary">LOC106113631</name>
</gene>